<feature type="region of interest" description="Disordered" evidence="3">
    <location>
        <begin position="894"/>
        <end position="913"/>
    </location>
</feature>
<dbReference type="Proteomes" id="UP000620124">
    <property type="component" value="Unassembled WGS sequence"/>
</dbReference>
<keyword evidence="2" id="KW-0539">Nucleus</keyword>
<dbReference type="SMART" id="SM01176">
    <property type="entry name" value="DUF4208"/>
    <property type="match status" value="1"/>
</dbReference>
<feature type="region of interest" description="Disordered" evidence="3">
    <location>
        <begin position="131"/>
        <end position="452"/>
    </location>
</feature>
<dbReference type="InterPro" id="IPR025260">
    <property type="entry name" value="CHD1-like_C"/>
</dbReference>
<feature type="region of interest" description="Disordered" evidence="3">
    <location>
        <begin position="1181"/>
        <end position="1224"/>
    </location>
</feature>
<feature type="compositionally biased region" description="Low complexity" evidence="3">
    <location>
        <begin position="545"/>
        <end position="555"/>
    </location>
</feature>
<keyword evidence="6" id="KW-1185">Reference proteome</keyword>
<feature type="domain" description="Chromodomain-helicase-DNA-binding protein 1-like C-terminal" evidence="4">
    <location>
        <begin position="410"/>
        <end position="502"/>
    </location>
</feature>
<feature type="compositionally biased region" description="Low complexity" evidence="3">
    <location>
        <begin position="749"/>
        <end position="763"/>
    </location>
</feature>
<feature type="compositionally biased region" description="Basic and acidic residues" evidence="3">
    <location>
        <begin position="427"/>
        <end position="439"/>
    </location>
</feature>
<feature type="region of interest" description="Disordered" evidence="3">
    <location>
        <begin position="1007"/>
        <end position="1113"/>
    </location>
</feature>
<feature type="compositionally biased region" description="Polar residues" evidence="3">
    <location>
        <begin position="1198"/>
        <end position="1213"/>
    </location>
</feature>
<feature type="compositionally biased region" description="Low complexity" evidence="3">
    <location>
        <begin position="260"/>
        <end position="269"/>
    </location>
</feature>
<name>A0A8H6WYI2_9AGAR</name>
<feature type="compositionally biased region" description="Basic and acidic residues" evidence="3">
    <location>
        <begin position="1048"/>
        <end position="1059"/>
    </location>
</feature>
<organism evidence="5 6">
    <name type="scientific">Mycena venus</name>
    <dbReference type="NCBI Taxonomy" id="2733690"/>
    <lineage>
        <taxon>Eukaryota</taxon>
        <taxon>Fungi</taxon>
        <taxon>Dikarya</taxon>
        <taxon>Basidiomycota</taxon>
        <taxon>Agaricomycotina</taxon>
        <taxon>Agaricomycetes</taxon>
        <taxon>Agaricomycetidae</taxon>
        <taxon>Agaricales</taxon>
        <taxon>Marasmiineae</taxon>
        <taxon>Mycenaceae</taxon>
        <taxon>Mycena</taxon>
    </lineage>
</organism>
<feature type="region of interest" description="Disordered" evidence="3">
    <location>
        <begin position="618"/>
        <end position="876"/>
    </location>
</feature>
<feature type="compositionally biased region" description="Acidic residues" evidence="3">
    <location>
        <begin position="1087"/>
        <end position="1100"/>
    </location>
</feature>
<feature type="compositionally biased region" description="Low complexity" evidence="3">
    <location>
        <begin position="322"/>
        <end position="335"/>
    </location>
</feature>
<reference evidence="5" key="1">
    <citation type="submission" date="2020-05" db="EMBL/GenBank/DDBJ databases">
        <title>Mycena genomes resolve the evolution of fungal bioluminescence.</title>
        <authorList>
            <person name="Tsai I.J."/>
        </authorList>
    </citation>
    <scope>NUCLEOTIDE SEQUENCE</scope>
    <source>
        <strain evidence="5">CCC161011</strain>
    </source>
</reference>
<feature type="compositionally biased region" description="Low complexity" evidence="3">
    <location>
        <begin position="278"/>
        <end position="287"/>
    </location>
</feature>
<feature type="compositionally biased region" description="Low complexity" evidence="3">
    <location>
        <begin position="396"/>
        <end position="407"/>
    </location>
</feature>
<gene>
    <name evidence="5" type="ORF">MVEN_02443800</name>
</gene>
<dbReference type="Pfam" id="PF13907">
    <property type="entry name" value="CHD1-like_C"/>
    <property type="match status" value="1"/>
</dbReference>
<evidence type="ECO:0000256" key="1">
    <source>
        <dbReference type="ARBA" id="ARBA00004123"/>
    </source>
</evidence>
<proteinExistence type="predicted"/>
<evidence type="ECO:0000256" key="2">
    <source>
        <dbReference type="ARBA" id="ARBA00023242"/>
    </source>
</evidence>
<accession>A0A8H6WYI2</accession>
<dbReference type="OrthoDB" id="3070543at2759"/>
<dbReference type="EMBL" id="JACAZI010000032">
    <property type="protein sequence ID" value="KAF7331035.1"/>
    <property type="molecule type" value="Genomic_DNA"/>
</dbReference>
<evidence type="ECO:0000313" key="5">
    <source>
        <dbReference type="EMBL" id="KAF7331035.1"/>
    </source>
</evidence>
<feature type="compositionally biased region" description="Basic and acidic residues" evidence="3">
    <location>
        <begin position="1101"/>
        <end position="1113"/>
    </location>
</feature>
<sequence length="1466" mass="154684">MSHSQGFGTAKPQSQPTSIARSFTLSVDAGASRDIEYTEHRGYGAPPPTLGVLGDIYIDVKRPALFARCGAGRWTEWGPGSPLQHPSYPEQFLWASTRRSRVLWLAKAKMAKLIGTAADVLRQIIASEDPVEAGGAKKPRPSEPVPTGSPLGVESRGESSAPLASPPVSRTPSSQSAKAPSEQNPTPANLATAKPTSTSGPLEADKPAVNPSSVNTVTTPPLLSSRGSVTKPIAPTTSPSLKRPAPAPMDDSSRKRPCLPSSSSAAAPSEIPLGGGAKPSPVASRVPPAAPTQKPSPAPPLACLESTKAPSNNESPNPPPADHAAAPSSVKAPKPTVKPRPAWKGAAQPANPLNGSPVKVIPPPILKPAPAPANSVNKPHSPANDTTPPPPCEAIAPQATTSSSARQAADDKGRRKRQSVSPSPSAAKKEMQPVEKELNQLKARGLSSDEKKQHLLIIGRHIDKVLKEKEDDQWRLLLWTYAKGFWPKKADAAKLEGGYKRLVADAADAPKASSGASTPVAGGSRMGTPAQSTPALAINTPPQPAAGRGSGTAPAAPAPKSPSMALPEVPDAGTVSVPPVAVPEYRTPSTPPPVAKPALRRDAGTAISDIVGCCKASARTRCGEGASSSRETCPRARISDAGGSPKPTPIGVGAASATPPAKPADQADSRSALTPLPHAPKPAPGRDPRTVSAPPRTLVDDLRTASDLASGSASTPKPTVVPESRTTSAPAPAAKRTTLVQELRTASEVATSGSTSASKSAVVLESRIASTLPASKSSPVPGTGMASAPSPALKPAVVPDSRTPSAPPKPALVPNTASSSTPVAKSVTVPRSVTVSAPSPETPARARDGMVSPSVSAPKRLAKDSETVSTPTSAAKPGLGELLTLMRSNTKILKSTPTPSPASSSALNRSTVQAARSSTLSSASAQARSVVPKIATAPAGQADLFALRRQYDRYHFEALTDRQEHPRWLAETAASAALINALTRENDAIKAENVRLRDLVKRLDPDSEELPEHLPPTANKPVVRDDDDDVFVVPSSQSEPLLPMDGAEDSRLSQDRPEEGQVALGHLVDPRQEEEEEEEQLMVQEGSDLDDGLQTEEQAEQTERREEPEQHAAEEVMAVDGEDWNAPWPETIQIKVESTDVPVVVPINIERPDIIDLTLDDSDDEDAGTSEGAARHILEGAYDKDGDDAPMDIGPSFEPSTDSLPQTSSSTPINVDGDPDRVSSAALESPLIEPSAPGHFSITGTDFDFTDETLQEIVDQNREENDVTKKWGTILASLMILVRSSNARDEVRIEQWAEIIEALRDYYTRYAVLSLGRSDDRRPKSARQEQPILPADHSMEASEDFRMDIAAQCPVLADPTECRDTLQLIKIKAEIGDFDGLAVTPPCARRLNQSHLDVIFPTLGNEPTIQCVACLEEEKYECLAETPLEEMSAHVEKQHPRLFERILAATEGMSHEEIVQWFDRLG</sequence>
<feature type="compositionally biased region" description="Polar residues" evidence="3">
    <location>
        <begin position="168"/>
        <end position="200"/>
    </location>
</feature>
<feature type="region of interest" description="Disordered" evidence="3">
    <location>
        <begin position="507"/>
        <end position="601"/>
    </location>
</feature>
<comment type="caution">
    <text evidence="5">The sequence shown here is derived from an EMBL/GenBank/DDBJ whole genome shotgun (WGS) entry which is preliminary data.</text>
</comment>
<feature type="compositionally biased region" description="Polar residues" evidence="3">
    <location>
        <begin position="815"/>
        <end position="839"/>
    </location>
</feature>
<feature type="compositionally biased region" description="Pro residues" evidence="3">
    <location>
        <begin position="288"/>
        <end position="300"/>
    </location>
</feature>
<feature type="compositionally biased region" description="Polar residues" evidence="3">
    <location>
        <begin position="768"/>
        <end position="780"/>
    </location>
</feature>
<feature type="compositionally biased region" description="Polar residues" evidence="3">
    <location>
        <begin position="707"/>
        <end position="717"/>
    </location>
</feature>
<feature type="compositionally biased region" description="Pro residues" evidence="3">
    <location>
        <begin position="360"/>
        <end position="371"/>
    </location>
</feature>
<evidence type="ECO:0000313" key="6">
    <source>
        <dbReference type="Proteomes" id="UP000620124"/>
    </source>
</evidence>
<dbReference type="GO" id="GO:0005634">
    <property type="term" value="C:nucleus"/>
    <property type="evidence" value="ECO:0007669"/>
    <property type="project" value="UniProtKB-SubCell"/>
</dbReference>
<feature type="compositionally biased region" description="Low complexity" evidence="3">
    <location>
        <begin position="895"/>
        <end position="906"/>
    </location>
</feature>
<feature type="compositionally biased region" description="Polar residues" evidence="3">
    <location>
        <begin position="210"/>
        <end position="228"/>
    </location>
</feature>
<evidence type="ECO:0000259" key="4">
    <source>
        <dbReference type="SMART" id="SM01176"/>
    </source>
</evidence>
<comment type="subcellular location">
    <subcellularLocation>
        <location evidence="1">Nucleus</location>
    </subcellularLocation>
</comment>
<evidence type="ECO:0000256" key="3">
    <source>
        <dbReference type="SAM" id="MobiDB-lite"/>
    </source>
</evidence>
<protein>
    <recommendedName>
        <fullName evidence="4">Chromodomain-helicase-DNA-binding protein 1-like C-terminal domain-containing protein</fullName>
    </recommendedName>
</protein>
<feature type="compositionally biased region" description="Polar residues" evidence="3">
    <location>
        <begin position="374"/>
        <end position="386"/>
    </location>
</feature>